<keyword evidence="1" id="KW-0812">Transmembrane</keyword>
<keyword evidence="3" id="KW-0645">Protease</keyword>
<feature type="transmembrane region" description="Helical" evidence="1">
    <location>
        <begin position="35"/>
        <end position="53"/>
    </location>
</feature>
<comment type="caution">
    <text evidence="3">The sequence shown here is derived from an EMBL/GenBank/DDBJ whole genome shotgun (WGS) entry which is preliminary data.</text>
</comment>
<feature type="transmembrane region" description="Helical" evidence="1">
    <location>
        <begin position="144"/>
        <end position="172"/>
    </location>
</feature>
<protein>
    <submittedName>
        <fullName evidence="3">CPBP family intramembrane metalloprotease</fullName>
    </submittedName>
</protein>
<dbReference type="AlphaFoldDB" id="A0AAE3SI81"/>
<keyword evidence="3" id="KW-0378">Hydrolase</keyword>
<name>A0AAE3SI81_9BACT</name>
<sequence length="217" mass="25076">MTQNNEITDKRRIAEISAVLATGIGKFIFMDYLDWKLPFIITSIVAWTVYVLWQSSNNKIILNHWGYRFDNFMQSLKLVLPFGIIAVISFIVIGIIQNTINPSWHLIPILIIYPLWGVIQQFLVIALVAGNLQDIESITIRKPVTILITAVFFGIIHYPYGWLMIGTFILALFYGYTYLKIRNIYVLGLFHGWLGGLFFYTVVNRDPFIEVFGKFIN</sequence>
<evidence type="ECO:0000259" key="2">
    <source>
        <dbReference type="Pfam" id="PF02517"/>
    </source>
</evidence>
<reference evidence="3" key="1">
    <citation type="submission" date="2022-10" db="EMBL/GenBank/DDBJ databases">
        <authorList>
            <person name="Yu W.X."/>
        </authorList>
    </citation>
    <scope>NUCLEOTIDE SEQUENCE</scope>
    <source>
        <strain evidence="3">AAT</strain>
    </source>
</reference>
<feature type="domain" description="CAAX prenyl protease 2/Lysostaphin resistance protein A-like" evidence="2">
    <location>
        <begin position="104"/>
        <end position="192"/>
    </location>
</feature>
<feature type="transmembrane region" description="Helical" evidence="1">
    <location>
        <begin position="106"/>
        <end position="132"/>
    </location>
</feature>
<dbReference type="RefSeq" id="WP_301192469.1">
    <property type="nucleotide sequence ID" value="NZ_JAPDPJ010000071.1"/>
</dbReference>
<proteinExistence type="predicted"/>
<keyword evidence="1" id="KW-1133">Transmembrane helix</keyword>
<evidence type="ECO:0000313" key="4">
    <source>
        <dbReference type="Proteomes" id="UP001209229"/>
    </source>
</evidence>
<feature type="transmembrane region" description="Helical" evidence="1">
    <location>
        <begin position="78"/>
        <end position="100"/>
    </location>
</feature>
<organism evidence="3 4">
    <name type="scientific">Plebeiibacterium sediminum</name>
    <dbReference type="NCBI Taxonomy" id="2992112"/>
    <lineage>
        <taxon>Bacteria</taxon>
        <taxon>Pseudomonadati</taxon>
        <taxon>Bacteroidota</taxon>
        <taxon>Bacteroidia</taxon>
        <taxon>Marinilabiliales</taxon>
        <taxon>Marinilabiliaceae</taxon>
        <taxon>Plebeiibacterium</taxon>
    </lineage>
</organism>
<keyword evidence="1" id="KW-0472">Membrane</keyword>
<evidence type="ECO:0000313" key="3">
    <source>
        <dbReference type="EMBL" id="MCW3788913.1"/>
    </source>
</evidence>
<accession>A0AAE3SI81</accession>
<dbReference type="Proteomes" id="UP001209229">
    <property type="component" value="Unassembled WGS sequence"/>
</dbReference>
<dbReference type="GO" id="GO:0004175">
    <property type="term" value="F:endopeptidase activity"/>
    <property type="evidence" value="ECO:0007669"/>
    <property type="project" value="UniProtKB-ARBA"/>
</dbReference>
<dbReference type="GO" id="GO:0080120">
    <property type="term" value="P:CAAX-box protein maturation"/>
    <property type="evidence" value="ECO:0007669"/>
    <property type="project" value="UniProtKB-ARBA"/>
</dbReference>
<dbReference type="Pfam" id="PF02517">
    <property type="entry name" value="Rce1-like"/>
    <property type="match status" value="1"/>
</dbReference>
<keyword evidence="3" id="KW-0482">Metalloprotease</keyword>
<gene>
    <name evidence="3" type="ORF">OM075_20760</name>
</gene>
<dbReference type="InterPro" id="IPR003675">
    <property type="entry name" value="Rce1/LyrA-like_dom"/>
</dbReference>
<keyword evidence="4" id="KW-1185">Reference proteome</keyword>
<evidence type="ECO:0000256" key="1">
    <source>
        <dbReference type="SAM" id="Phobius"/>
    </source>
</evidence>
<feature type="transmembrane region" description="Helical" evidence="1">
    <location>
        <begin position="184"/>
        <end position="203"/>
    </location>
</feature>
<dbReference type="GO" id="GO:0008237">
    <property type="term" value="F:metallopeptidase activity"/>
    <property type="evidence" value="ECO:0007669"/>
    <property type="project" value="UniProtKB-KW"/>
</dbReference>
<feature type="transmembrane region" description="Helical" evidence="1">
    <location>
        <begin position="12"/>
        <end position="29"/>
    </location>
</feature>
<dbReference type="EMBL" id="JAPDPJ010000071">
    <property type="protein sequence ID" value="MCW3788913.1"/>
    <property type="molecule type" value="Genomic_DNA"/>
</dbReference>